<sequence>MVSDPQACLLSDPSSPLTATFVPKAGMIGTSLSDGGVELLGQRRGLAAYVSDQKTMGIPLLYPWANRLSGNGYRVEGADVTLTPGTGGVHADEHGAPIHGTLAGDDGWRVSEQSASSLTAELDFGSRPELLASFPFPHLLEIAITLTDRTLTVRTAVTATTETAVPLCFGFHPYLRLPGVPRSQWLIETPAMRSRIVDARGIPTGAVEPHPATTELLGNKVFDHGFDEVPAGAEFAVSGGGRRIEVRFDQGYPAAQIYAPAAEDVVCFEPMAAPTDALRRGGYDVARPGEPGVAQFSIRLR</sequence>
<organism evidence="1 2">
    <name type="scientific">Mycolicibacter longobardus</name>
    <dbReference type="NCBI Taxonomy" id="1108812"/>
    <lineage>
        <taxon>Bacteria</taxon>
        <taxon>Bacillati</taxon>
        <taxon>Actinomycetota</taxon>
        <taxon>Actinomycetes</taxon>
        <taxon>Mycobacteriales</taxon>
        <taxon>Mycobacteriaceae</taxon>
        <taxon>Mycolicibacter</taxon>
    </lineage>
</organism>
<accession>A0A1X1YI82</accession>
<reference evidence="1 2" key="1">
    <citation type="submission" date="2016-01" db="EMBL/GenBank/DDBJ databases">
        <title>The new phylogeny of the genus Mycobacterium.</title>
        <authorList>
            <person name="Tarcisio F."/>
            <person name="Conor M."/>
            <person name="Antonella G."/>
            <person name="Elisabetta G."/>
            <person name="Giulia F.S."/>
            <person name="Sara T."/>
            <person name="Anna F."/>
            <person name="Clotilde B."/>
            <person name="Roberto B."/>
            <person name="Veronica D.S."/>
            <person name="Fabio R."/>
            <person name="Monica P."/>
            <person name="Olivier J."/>
            <person name="Enrico T."/>
            <person name="Nicola S."/>
        </authorList>
    </citation>
    <scope>NUCLEOTIDE SEQUENCE [LARGE SCALE GENOMIC DNA]</scope>
    <source>
        <strain evidence="1 2">DSM 45394</strain>
    </source>
</reference>
<dbReference type="GO" id="GO:0016853">
    <property type="term" value="F:isomerase activity"/>
    <property type="evidence" value="ECO:0007669"/>
    <property type="project" value="InterPro"/>
</dbReference>
<keyword evidence="2" id="KW-1185">Reference proteome</keyword>
<dbReference type="InterPro" id="IPR008183">
    <property type="entry name" value="Aldose_1/G6P_1-epimerase"/>
</dbReference>
<proteinExistence type="predicted"/>
<dbReference type="GO" id="GO:0030246">
    <property type="term" value="F:carbohydrate binding"/>
    <property type="evidence" value="ECO:0007669"/>
    <property type="project" value="InterPro"/>
</dbReference>
<dbReference type="Proteomes" id="UP000193866">
    <property type="component" value="Unassembled WGS sequence"/>
</dbReference>
<dbReference type="Gene3D" id="2.70.98.10">
    <property type="match status" value="1"/>
</dbReference>
<dbReference type="EMBL" id="LQPG01000019">
    <property type="protein sequence ID" value="ORW10829.1"/>
    <property type="molecule type" value="Genomic_DNA"/>
</dbReference>
<comment type="caution">
    <text evidence="1">The sequence shown here is derived from an EMBL/GenBank/DDBJ whole genome shotgun (WGS) entry which is preliminary data.</text>
</comment>
<name>A0A1X1YI82_9MYCO</name>
<dbReference type="InterPro" id="IPR011013">
    <property type="entry name" value="Gal_mutarotase_sf_dom"/>
</dbReference>
<dbReference type="Pfam" id="PF01263">
    <property type="entry name" value="Aldose_epim"/>
    <property type="match status" value="1"/>
</dbReference>
<evidence type="ECO:0000313" key="2">
    <source>
        <dbReference type="Proteomes" id="UP000193866"/>
    </source>
</evidence>
<dbReference type="OrthoDB" id="4739604at2"/>
<protein>
    <submittedName>
        <fullName evidence="1">Aldose epimerase</fullName>
    </submittedName>
</protein>
<dbReference type="SUPFAM" id="SSF74650">
    <property type="entry name" value="Galactose mutarotase-like"/>
    <property type="match status" value="1"/>
</dbReference>
<dbReference type="AlphaFoldDB" id="A0A1X1YI82"/>
<gene>
    <name evidence="1" type="ORF">AWC16_12120</name>
</gene>
<evidence type="ECO:0000313" key="1">
    <source>
        <dbReference type="EMBL" id="ORW10829.1"/>
    </source>
</evidence>
<dbReference type="GO" id="GO:0005975">
    <property type="term" value="P:carbohydrate metabolic process"/>
    <property type="evidence" value="ECO:0007669"/>
    <property type="project" value="InterPro"/>
</dbReference>
<dbReference type="STRING" id="1108812.AWC16_12120"/>
<dbReference type="InterPro" id="IPR014718">
    <property type="entry name" value="GH-type_carb-bd"/>
</dbReference>
<dbReference type="CDD" id="cd01081">
    <property type="entry name" value="Aldose_epim"/>
    <property type="match status" value="1"/>
</dbReference>